<dbReference type="RefSeq" id="WP_349226317.1">
    <property type="nucleotide sequence ID" value="NZ_JBBNFG020000004.1"/>
</dbReference>
<protein>
    <submittedName>
        <fullName evidence="1">Uncharacterized protein</fullName>
    </submittedName>
</protein>
<proteinExistence type="predicted"/>
<accession>A0ABV1FZJ0</accession>
<organism evidence="1 2">
    <name type="scientific">Segatella sinensis</name>
    <dbReference type="NCBI Taxonomy" id="3085167"/>
    <lineage>
        <taxon>Bacteria</taxon>
        <taxon>Pseudomonadati</taxon>
        <taxon>Bacteroidota</taxon>
        <taxon>Bacteroidia</taxon>
        <taxon>Bacteroidales</taxon>
        <taxon>Prevotellaceae</taxon>
        <taxon>Segatella</taxon>
    </lineage>
</organism>
<reference evidence="1 2" key="1">
    <citation type="submission" date="2024-04" db="EMBL/GenBank/DDBJ databases">
        <title>Human intestinal bacterial collection.</title>
        <authorList>
            <person name="Pauvert C."/>
            <person name="Hitch T.C.A."/>
            <person name="Clavel T."/>
        </authorList>
    </citation>
    <scope>NUCLEOTIDE SEQUENCE [LARGE SCALE GENOMIC DNA]</scope>
    <source>
        <strain evidence="1 2">CLA-AA-H174</strain>
    </source>
</reference>
<keyword evidence="2" id="KW-1185">Reference proteome</keyword>
<name>A0ABV1FZJ0_9BACT</name>
<gene>
    <name evidence="1" type="ORF">AAAT87_09905</name>
</gene>
<dbReference type="EMBL" id="JBBNGE010000032">
    <property type="protein sequence ID" value="MEQ2508588.1"/>
    <property type="molecule type" value="Genomic_DNA"/>
</dbReference>
<sequence>MKIINNNPSVEAAIGKICSTTKPISFEMENCLYLLPSIKKEIADKVEETISNQMQIAKMTGDFLGSYTCTYLHEKLHIEDESILEAIEEEGCNVILPLNFLGRDIGKYLLVKLEEKDIQQQVSGIIYSSERHIRQTAQKTLHKQLLDNPEEFEKWLKPLFSTTAFIKNFFTSSIHSLLNPTMGMVPQMGAIKGILGFKNDVVDFHQKAELLKRITENVKKVRRNGDKKADAELTFLINSIPAEYIIEMLKNLTPSQLSKVTPYLDPEVYAENSRLRIEIRDPKKMEGYKMPTDQRNKNTGTYKLFLFKDGHFKTVDFTYKSSFIVYLIYLIDRYKKEDEIDPIDLLEKKWENEYYRLFNLIYPEHTDEAKSTYYTLVSKYKDKDSKEKKKKRLGDCYADIRKCVGTVCDELGEIISPHIIEDAGDHIATKPHNIRIPFKLL</sequence>
<evidence type="ECO:0000313" key="1">
    <source>
        <dbReference type="EMBL" id="MEQ2508588.1"/>
    </source>
</evidence>
<comment type="caution">
    <text evidence="1">The sequence shown here is derived from an EMBL/GenBank/DDBJ whole genome shotgun (WGS) entry which is preliminary data.</text>
</comment>
<evidence type="ECO:0000313" key="2">
    <source>
        <dbReference type="Proteomes" id="UP001465717"/>
    </source>
</evidence>
<dbReference type="Proteomes" id="UP001465717">
    <property type="component" value="Unassembled WGS sequence"/>
</dbReference>